<keyword evidence="1" id="KW-0812">Transmembrane</keyword>
<feature type="transmembrane region" description="Helical" evidence="1">
    <location>
        <begin position="21"/>
        <end position="39"/>
    </location>
</feature>
<reference evidence="3" key="1">
    <citation type="submission" date="2016-10" db="EMBL/GenBank/DDBJ databases">
        <authorList>
            <person name="Varghese N."/>
            <person name="Submissions S."/>
        </authorList>
    </citation>
    <scope>NUCLEOTIDE SEQUENCE [LARGE SCALE GENOMIC DNA]</scope>
    <source>
        <strain evidence="3">CGMCC 1.3431</strain>
    </source>
</reference>
<dbReference type="EMBL" id="FMTS01000001">
    <property type="protein sequence ID" value="SCW30017.1"/>
    <property type="molecule type" value="Genomic_DNA"/>
</dbReference>
<keyword evidence="1" id="KW-1133">Transmembrane helix</keyword>
<sequence length="46" mass="5119">MRGERMKAYCRLGTDLKYHGYLIPAIGIIMPVLTELGVADNPIEKA</sequence>
<dbReference type="STRING" id="260084.SAMN02927928_0255"/>
<dbReference type="Proteomes" id="UP000199150">
    <property type="component" value="Unassembled WGS sequence"/>
</dbReference>
<accession>A0A1G4PCI7</accession>
<name>A0A1G4PCI7_9CAUL</name>
<evidence type="ECO:0000256" key="1">
    <source>
        <dbReference type="SAM" id="Phobius"/>
    </source>
</evidence>
<protein>
    <submittedName>
        <fullName evidence="2">Uncharacterized protein</fullName>
    </submittedName>
</protein>
<keyword evidence="3" id="KW-1185">Reference proteome</keyword>
<gene>
    <name evidence="2" type="ORF">SAMN02927928_0255</name>
</gene>
<dbReference type="AlphaFoldDB" id="A0A1G4PCI7"/>
<evidence type="ECO:0000313" key="2">
    <source>
        <dbReference type="EMBL" id="SCW30017.1"/>
    </source>
</evidence>
<evidence type="ECO:0000313" key="3">
    <source>
        <dbReference type="Proteomes" id="UP000199150"/>
    </source>
</evidence>
<organism evidence="2 3">
    <name type="scientific">Asticcacaulis taihuensis</name>
    <dbReference type="NCBI Taxonomy" id="260084"/>
    <lineage>
        <taxon>Bacteria</taxon>
        <taxon>Pseudomonadati</taxon>
        <taxon>Pseudomonadota</taxon>
        <taxon>Alphaproteobacteria</taxon>
        <taxon>Caulobacterales</taxon>
        <taxon>Caulobacteraceae</taxon>
        <taxon>Asticcacaulis</taxon>
    </lineage>
</organism>
<keyword evidence="1" id="KW-0472">Membrane</keyword>
<proteinExistence type="predicted"/>